<proteinExistence type="predicted"/>
<reference evidence="2 3" key="1">
    <citation type="submission" date="2023-01" db="EMBL/GenBank/DDBJ databases">
        <title>Analysis of 21 Apiospora genomes using comparative genomics revels a genus with tremendous synthesis potential of carbohydrate active enzymes and secondary metabolites.</title>
        <authorList>
            <person name="Sorensen T."/>
        </authorList>
    </citation>
    <scope>NUCLEOTIDE SEQUENCE [LARGE SCALE GENOMIC DNA]</scope>
    <source>
        <strain evidence="2 3">CBS 83171</strain>
    </source>
</reference>
<feature type="signal peptide" evidence="1">
    <location>
        <begin position="1"/>
        <end position="19"/>
    </location>
</feature>
<dbReference type="EMBL" id="JAQQWM010000005">
    <property type="protein sequence ID" value="KAK8063659.1"/>
    <property type="molecule type" value="Genomic_DNA"/>
</dbReference>
<keyword evidence="3" id="KW-1185">Reference proteome</keyword>
<comment type="caution">
    <text evidence="2">The sequence shown here is derived from an EMBL/GenBank/DDBJ whole genome shotgun (WGS) entry which is preliminary data.</text>
</comment>
<evidence type="ECO:0000313" key="2">
    <source>
        <dbReference type="EMBL" id="KAK8063659.1"/>
    </source>
</evidence>
<evidence type="ECO:0000256" key="1">
    <source>
        <dbReference type="SAM" id="SignalP"/>
    </source>
</evidence>
<evidence type="ECO:0000313" key="3">
    <source>
        <dbReference type="Proteomes" id="UP001446871"/>
    </source>
</evidence>
<dbReference type="Proteomes" id="UP001446871">
    <property type="component" value="Unassembled WGS sequence"/>
</dbReference>
<organism evidence="2 3">
    <name type="scientific">Apiospora saccharicola</name>
    <dbReference type="NCBI Taxonomy" id="335842"/>
    <lineage>
        <taxon>Eukaryota</taxon>
        <taxon>Fungi</taxon>
        <taxon>Dikarya</taxon>
        <taxon>Ascomycota</taxon>
        <taxon>Pezizomycotina</taxon>
        <taxon>Sordariomycetes</taxon>
        <taxon>Xylariomycetidae</taxon>
        <taxon>Amphisphaeriales</taxon>
        <taxon>Apiosporaceae</taxon>
        <taxon>Apiospora</taxon>
    </lineage>
</organism>
<gene>
    <name evidence="2" type="ORF">PG996_008311</name>
</gene>
<feature type="chain" id="PRO_5045515725" evidence="1">
    <location>
        <begin position="20"/>
        <end position="227"/>
    </location>
</feature>
<name>A0ABR1UXJ6_9PEZI</name>
<protein>
    <submittedName>
        <fullName evidence="2">Uncharacterized protein</fullName>
    </submittedName>
</protein>
<accession>A0ABR1UXJ6</accession>
<sequence length="227" mass="23806">MHFQSLISLSMGLLAAVSATNPNLGCKDCLGYSPDQIKYQCLQLCSKAFPAASSELQTCDQYCGDFVVDHKCCSGTCSSNANTCMNTFFPPAEVLTKTSTMAFEAGGRIHPRDLAVIAPSSPTTSSPRSVSVPMRQDGVFLLHPRVDYGEACCKAANVVLTSAAKPVLGLINGQQWDEDAASGVILVGFGLASAFACSRIFHVNCVFEAAGVAGQVAGGALPNRDEL</sequence>
<keyword evidence="1" id="KW-0732">Signal</keyword>